<evidence type="ECO:0000313" key="10">
    <source>
        <dbReference type="Proteomes" id="UP000054308"/>
    </source>
</evidence>
<dbReference type="SMART" id="SM00407">
    <property type="entry name" value="IGc1"/>
    <property type="match status" value="1"/>
</dbReference>
<dbReference type="InterPro" id="IPR050160">
    <property type="entry name" value="MHC/Immunoglobulin"/>
</dbReference>
<evidence type="ECO:0000313" key="9">
    <source>
        <dbReference type="EMBL" id="KFO99688.1"/>
    </source>
</evidence>
<dbReference type="STRING" id="9244.A0A091HTQ8"/>
<dbReference type="InterPro" id="IPR007110">
    <property type="entry name" value="Ig-like_dom"/>
</dbReference>
<protein>
    <submittedName>
        <fullName evidence="9">Class II histocompatibility antigen, M alpha chain</fullName>
    </submittedName>
</protein>
<dbReference type="PANTHER" id="PTHR19944:SF50">
    <property type="entry name" value="HLA CLASS II HISTOCOMPATIBILITY ANTIGEN, DM ALPHA CHAIN"/>
    <property type="match status" value="1"/>
</dbReference>
<dbReference type="GO" id="GO:0002250">
    <property type="term" value="P:adaptive immune response"/>
    <property type="evidence" value="ECO:0007669"/>
    <property type="project" value="UniProtKB-KW"/>
</dbReference>
<dbReference type="PROSITE" id="PS50835">
    <property type="entry name" value="IG_LIKE"/>
    <property type="match status" value="1"/>
</dbReference>
<dbReference type="Proteomes" id="UP000054308">
    <property type="component" value="Unassembled WGS sequence"/>
</dbReference>
<dbReference type="EMBL" id="KL217844">
    <property type="protein sequence ID" value="KFO99688.1"/>
    <property type="molecule type" value="Genomic_DNA"/>
</dbReference>
<dbReference type="InterPro" id="IPR003006">
    <property type="entry name" value="Ig/MHC_CS"/>
</dbReference>
<evidence type="ECO:0000256" key="7">
    <source>
        <dbReference type="SAM" id="Phobius"/>
    </source>
</evidence>
<dbReference type="AlphaFoldDB" id="A0A091HTQ8"/>
<keyword evidence="4" id="KW-0391">Immunity</keyword>
<keyword evidence="2 7" id="KW-0812">Transmembrane</keyword>
<feature type="non-terminal residue" evidence="9">
    <location>
        <position position="214"/>
    </location>
</feature>
<comment type="subcellular location">
    <subcellularLocation>
        <location evidence="1">Membrane</location>
        <topology evidence="1">Single-pass type I membrane protein</topology>
    </subcellularLocation>
</comment>
<dbReference type="InterPro" id="IPR003597">
    <property type="entry name" value="Ig_C1-set"/>
</dbReference>
<evidence type="ECO:0000256" key="6">
    <source>
        <dbReference type="ARBA" id="ARBA00023182"/>
    </source>
</evidence>
<dbReference type="PANTHER" id="PTHR19944">
    <property type="entry name" value="MHC CLASS II-RELATED"/>
    <property type="match status" value="1"/>
</dbReference>
<reference evidence="9 10" key="1">
    <citation type="submission" date="2014-04" db="EMBL/GenBank/DDBJ databases">
        <title>Genome evolution of avian class.</title>
        <authorList>
            <person name="Zhang G."/>
            <person name="Li C."/>
        </authorList>
    </citation>
    <scope>NUCLEOTIDE SEQUENCE [LARGE SCALE GENOMIC DNA]</scope>
    <source>
        <strain evidence="9">BGI_N300</strain>
    </source>
</reference>
<dbReference type="PROSITE" id="PS00290">
    <property type="entry name" value="IG_MHC"/>
    <property type="match status" value="1"/>
</dbReference>
<dbReference type="Gene3D" id="2.60.40.10">
    <property type="entry name" value="Immunoglobulins"/>
    <property type="match status" value="1"/>
</dbReference>
<dbReference type="InterPro" id="IPR013783">
    <property type="entry name" value="Ig-like_fold"/>
</dbReference>
<dbReference type="InterPro" id="IPR014745">
    <property type="entry name" value="MHC_II_a/b_N"/>
</dbReference>
<dbReference type="InterPro" id="IPR036179">
    <property type="entry name" value="Ig-like_dom_sf"/>
</dbReference>
<dbReference type="GO" id="GO:0002504">
    <property type="term" value="P:antigen processing and presentation of peptide or polysaccharide antigen via MHC class II"/>
    <property type="evidence" value="ECO:0007669"/>
    <property type="project" value="UniProtKB-KW"/>
</dbReference>
<dbReference type="SUPFAM" id="SSF48726">
    <property type="entry name" value="Immunoglobulin"/>
    <property type="match status" value="1"/>
</dbReference>
<feature type="domain" description="Ig-like" evidence="8">
    <location>
        <begin position="83"/>
        <end position="178"/>
    </location>
</feature>
<keyword evidence="3 7" id="KW-1133">Transmembrane helix</keyword>
<sequence length="214" mass="22844">LHAISEVFFCQEGIPVEGSALTMDQEPLFWFQFPGNPSWIPALPNLFPPLPPNIEPPDHIQADSQLCHHLLLFLGSVATKKIPEARAIPVVQVFPVQPLVLGRASVLVCLVDNIFPPVLDVTWQLGGVPVTQGVTHTPYTPTPDLTFSRSSYLRVTPAPGDNFACVVTHPGDNTSTIGYWVAPSVPGTSVPLVTLLCGAVTSLGVILGLLGVAM</sequence>
<dbReference type="GO" id="GO:0042613">
    <property type="term" value="C:MHC class II protein complex"/>
    <property type="evidence" value="ECO:0007669"/>
    <property type="project" value="UniProtKB-KW"/>
</dbReference>
<dbReference type="Gene3D" id="3.10.320.10">
    <property type="entry name" value="Class II Histocompatibility Antigen, M Beta Chain, Chain B, domain 1"/>
    <property type="match status" value="1"/>
</dbReference>
<accession>A0A091HTQ8</accession>
<keyword evidence="4" id="KW-1064">Adaptive immunity</keyword>
<gene>
    <name evidence="9" type="ORF">N300_11223</name>
</gene>
<evidence type="ECO:0000256" key="1">
    <source>
        <dbReference type="ARBA" id="ARBA00004479"/>
    </source>
</evidence>
<evidence type="ECO:0000256" key="4">
    <source>
        <dbReference type="ARBA" id="ARBA00023130"/>
    </source>
</evidence>
<evidence type="ECO:0000259" key="8">
    <source>
        <dbReference type="PROSITE" id="PS50835"/>
    </source>
</evidence>
<proteinExistence type="predicted"/>
<evidence type="ECO:0000256" key="2">
    <source>
        <dbReference type="ARBA" id="ARBA00022692"/>
    </source>
</evidence>
<keyword evidence="5 7" id="KW-0472">Membrane</keyword>
<dbReference type="Pfam" id="PF07654">
    <property type="entry name" value="C1-set"/>
    <property type="match status" value="1"/>
</dbReference>
<keyword evidence="6" id="KW-0491">MHC II</keyword>
<keyword evidence="10" id="KW-1185">Reference proteome</keyword>
<evidence type="ECO:0000256" key="3">
    <source>
        <dbReference type="ARBA" id="ARBA00022989"/>
    </source>
</evidence>
<name>A0A091HTQ8_CALAN</name>
<feature type="transmembrane region" description="Helical" evidence="7">
    <location>
        <begin position="192"/>
        <end position="213"/>
    </location>
</feature>
<feature type="non-terminal residue" evidence="9">
    <location>
        <position position="1"/>
    </location>
</feature>
<organism evidence="9 10">
    <name type="scientific">Calypte anna</name>
    <name type="common">Anna's hummingbird</name>
    <name type="synonym">Archilochus anna</name>
    <dbReference type="NCBI Taxonomy" id="9244"/>
    <lineage>
        <taxon>Eukaryota</taxon>
        <taxon>Metazoa</taxon>
        <taxon>Chordata</taxon>
        <taxon>Craniata</taxon>
        <taxon>Vertebrata</taxon>
        <taxon>Euteleostomi</taxon>
        <taxon>Archelosauria</taxon>
        <taxon>Archosauria</taxon>
        <taxon>Dinosauria</taxon>
        <taxon>Saurischia</taxon>
        <taxon>Theropoda</taxon>
        <taxon>Coelurosauria</taxon>
        <taxon>Aves</taxon>
        <taxon>Neognathae</taxon>
        <taxon>Neoaves</taxon>
        <taxon>Strisores</taxon>
        <taxon>Apodiformes</taxon>
        <taxon>Trochilidae</taxon>
        <taxon>Calypte</taxon>
    </lineage>
</organism>
<evidence type="ECO:0000256" key="5">
    <source>
        <dbReference type="ARBA" id="ARBA00023136"/>
    </source>
</evidence>